<dbReference type="AlphaFoldDB" id="A0A564VMP1"/>
<dbReference type="EMBL" id="CABHNW010000025">
    <property type="protein sequence ID" value="VUX33052.1"/>
    <property type="molecule type" value="Genomic_DNA"/>
</dbReference>
<dbReference type="RefSeq" id="WP_144092923.1">
    <property type="nucleotide sequence ID" value="NZ_CABHMX010000004.1"/>
</dbReference>
<dbReference type="InterPro" id="IPR012893">
    <property type="entry name" value="HipA-like_C"/>
</dbReference>
<accession>A0A564VMP1</accession>
<evidence type="ECO:0000256" key="2">
    <source>
        <dbReference type="ARBA" id="ARBA00022777"/>
    </source>
</evidence>
<dbReference type="Proteomes" id="UP000408482">
    <property type="component" value="Unassembled WGS sequence"/>
</dbReference>
<keyword evidence="5" id="KW-1185">Reference proteome</keyword>
<keyword evidence="2" id="KW-0418">Kinase</keyword>
<evidence type="ECO:0000313" key="4">
    <source>
        <dbReference type="EMBL" id="VUX33052.1"/>
    </source>
</evidence>
<dbReference type="Gene3D" id="1.10.1070.20">
    <property type="match status" value="1"/>
</dbReference>
<keyword evidence="1" id="KW-0808">Transferase</keyword>
<name>A0A564VMP1_9FIRM</name>
<dbReference type="Pfam" id="PF07804">
    <property type="entry name" value="HipA_C"/>
    <property type="match status" value="1"/>
</dbReference>
<dbReference type="GO" id="GO:0016301">
    <property type="term" value="F:kinase activity"/>
    <property type="evidence" value="ECO:0007669"/>
    <property type="project" value="UniProtKB-KW"/>
</dbReference>
<sequence>MKDFSDWQEYEGSSEGSGRSEKIWLQNMENGKTGLFKFKKDIQTTDHISECIACQIAGLLDIPCAKFEVGSYKGREGSMSYNIIENSEQVLIEGVSFITNIYPEYDPDNLIDCRTKRRYSIEMIVEVIEKYRSCDDFIKMLMFDYLIGNSDRHQSNWAMILENDKLRWSPLYDNGSSLCAYISEEMVKSYLGKDENRWRALVDTKSRSRIRCTFFEKKPPTHLSVMKYVKEYYFSIFREFSEQIFTQIGKDKICNILKVYSASELSDDKKSLITRYLLDKCDMLKQIYLERET</sequence>
<reference evidence="4 5" key="1">
    <citation type="submission" date="2019-07" db="EMBL/GenBank/DDBJ databases">
        <authorList>
            <person name="Hibberd C M."/>
            <person name="Gehrig L. J."/>
            <person name="Chang H.-W."/>
            <person name="Venkatesh S."/>
        </authorList>
    </citation>
    <scope>NUCLEOTIDE SEQUENCE [LARGE SCALE GENOMIC DNA]</scope>
    <source>
        <strain evidence="4">Blautia_luti_SSTS_Bg7063</strain>
    </source>
</reference>
<protein>
    <recommendedName>
        <fullName evidence="3">HipA-like C-terminal domain-containing protein</fullName>
    </recommendedName>
</protein>
<evidence type="ECO:0000256" key="1">
    <source>
        <dbReference type="ARBA" id="ARBA00022679"/>
    </source>
</evidence>
<evidence type="ECO:0000259" key="3">
    <source>
        <dbReference type="Pfam" id="PF07804"/>
    </source>
</evidence>
<organism evidence="4 5">
    <name type="scientific">Blautia luti</name>
    <dbReference type="NCBI Taxonomy" id="89014"/>
    <lineage>
        <taxon>Bacteria</taxon>
        <taxon>Bacillati</taxon>
        <taxon>Bacillota</taxon>
        <taxon>Clostridia</taxon>
        <taxon>Lachnospirales</taxon>
        <taxon>Lachnospiraceae</taxon>
        <taxon>Blautia</taxon>
    </lineage>
</organism>
<feature type="domain" description="HipA-like C-terminal" evidence="3">
    <location>
        <begin position="17"/>
        <end position="199"/>
    </location>
</feature>
<gene>
    <name evidence="4" type="ORF">RSSSTS7063_02523</name>
</gene>
<proteinExistence type="predicted"/>
<evidence type="ECO:0000313" key="5">
    <source>
        <dbReference type="Proteomes" id="UP000408482"/>
    </source>
</evidence>